<sequence>MGAEETSAKMRHQKVVSNCSQMTFSETCNSRSYDPDKFLCCDDFQLCRKGERARCCGKFCYDIGVSLCCGNDTTNLIDKCHVWNSACCGQTKCYNNRTQMCCNGEVVDGGGCDVSSTNTLEDCCRRRRNTMKFFLVMSCKLVNITKFVKNSKLDVERC</sequence>
<evidence type="ECO:0000313" key="2">
    <source>
        <dbReference type="Proteomes" id="UP000887565"/>
    </source>
</evidence>
<feature type="domain" description="Galaxin-like repeats" evidence="1">
    <location>
        <begin position="22"/>
        <end position="126"/>
    </location>
</feature>
<proteinExistence type="predicted"/>
<dbReference type="Pfam" id="PF24748">
    <property type="entry name" value="Galaxin_repeat"/>
    <property type="match status" value="1"/>
</dbReference>
<name>A0A915JQ52_ROMCU</name>
<evidence type="ECO:0000313" key="3">
    <source>
        <dbReference type="WBParaSite" id="nRc.2.0.1.t28340-RA"/>
    </source>
</evidence>
<dbReference type="OMA" id="NSKTHEC"/>
<accession>A0A915JQ52</accession>
<dbReference type="AlphaFoldDB" id="A0A915JQ52"/>
<dbReference type="Proteomes" id="UP000887565">
    <property type="component" value="Unplaced"/>
</dbReference>
<organism evidence="2 3">
    <name type="scientific">Romanomermis culicivorax</name>
    <name type="common">Nematode worm</name>
    <dbReference type="NCBI Taxonomy" id="13658"/>
    <lineage>
        <taxon>Eukaryota</taxon>
        <taxon>Metazoa</taxon>
        <taxon>Ecdysozoa</taxon>
        <taxon>Nematoda</taxon>
        <taxon>Enoplea</taxon>
        <taxon>Dorylaimia</taxon>
        <taxon>Mermithida</taxon>
        <taxon>Mermithoidea</taxon>
        <taxon>Mermithidae</taxon>
        <taxon>Romanomermis</taxon>
    </lineage>
</organism>
<dbReference type="WBParaSite" id="nRc.2.0.1.t28340-RA">
    <property type="protein sequence ID" value="nRc.2.0.1.t28340-RA"/>
    <property type="gene ID" value="nRc.2.0.1.g28340"/>
</dbReference>
<protein>
    <recommendedName>
        <fullName evidence="1">Galaxin-like repeats domain-containing protein</fullName>
    </recommendedName>
</protein>
<reference evidence="3" key="1">
    <citation type="submission" date="2022-11" db="UniProtKB">
        <authorList>
            <consortium name="WormBaseParasite"/>
        </authorList>
    </citation>
    <scope>IDENTIFICATION</scope>
</reference>
<keyword evidence="2" id="KW-1185">Reference proteome</keyword>
<dbReference type="InterPro" id="IPR056601">
    <property type="entry name" value="Galaxin_dom"/>
</dbReference>
<evidence type="ECO:0000259" key="1">
    <source>
        <dbReference type="Pfam" id="PF24748"/>
    </source>
</evidence>